<accession>A0A1N6SRT1</accession>
<name>A0A1N6SRT1_9SPHI</name>
<dbReference type="AlphaFoldDB" id="A0A1N6SRT1"/>
<protein>
    <submittedName>
        <fullName evidence="2">Uncharacterized protein</fullName>
    </submittedName>
</protein>
<reference evidence="3 4" key="1">
    <citation type="submission" date="2020-08" db="EMBL/GenBank/DDBJ databases">
        <title>Genomic Encyclopedia of Type Strains, Phase IV (KMG-V): Genome sequencing to study the core and pangenomes of soil and plant-associated prokaryotes.</title>
        <authorList>
            <person name="Whitman W."/>
        </authorList>
    </citation>
    <scope>NUCLEOTIDE SEQUENCE [LARGE SCALE GENOMIC DNA]</scope>
    <source>
        <strain evidence="1 3">ANJLi2</strain>
        <strain evidence="2 4">MP601</strain>
    </source>
</reference>
<dbReference type="Proteomes" id="UP000548326">
    <property type="component" value="Unassembled WGS sequence"/>
</dbReference>
<sequence length="145" mass="16808">MKRYIILFAALILVSIKVNAQTKLKLYGGKNHDQFLGCIECSTEDLNSIWCNFGEYGSVHKANSIWNELGKYGSYKSDYSPFNKKAKYPPLVLDEKGKSYGFMTINKSNPKRSWDSFVNQITEQRDEIVKDIPAYHDRVFHDFHN</sequence>
<dbReference type="EMBL" id="JACHCA010000012">
    <property type="protein sequence ID" value="MBB6129920.1"/>
    <property type="molecule type" value="Genomic_DNA"/>
</dbReference>
<dbReference type="RefSeq" id="WP_076371511.1">
    <property type="nucleotide sequence ID" value="NZ_FTMG01000002.1"/>
</dbReference>
<evidence type="ECO:0000313" key="3">
    <source>
        <dbReference type="Proteomes" id="UP000541583"/>
    </source>
</evidence>
<evidence type="ECO:0000313" key="4">
    <source>
        <dbReference type="Proteomes" id="UP000548326"/>
    </source>
</evidence>
<dbReference type="EMBL" id="JACHCB010000002">
    <property type="protein sequence ID" value="MBB6108292.1"/>
    <property type="molecule type" value="Genomic_DNA"/>
</dbReference>
<dbReference type="STRING" id="354630.SAMN05421821_102471"/>
<evidence type="ECO:0000313" key="2">
    <source>
        <dbReference type="EMBL" id="MBB6129920.1"/>
    </source>
</evidence>
<organism evidence="2 4">
    <name type="scientific">Mucilaginibacter lappiensis</name>
    <dbReference type="NCBI Taxonomy" id="354630"/>
    <lineage>
        <taxon>Bacteria</taxon>
        <taxon>Pseudomonadati</taxon>
        <taxon>Bacteroidota</taxon>
        <taxon>Sphingobacteriia</taxon>
        <taxon>Sphingobacteriales</taxon>
        <taxon>Sphingobacteriaceae</taxon>
        <taxon>Mucilaginibacter</taxon>
    </lineage>
</organism>
<dbReference type="OrthoDB" id="583214at2"/>
<proteinExistence type="predicted"/>
<gene>
    <name evidence="2" type="ORF">HDF22_004057</name>
    <name evidence="1" type="ORF">HDF23_001027</name>
</gene>
<comment type="caution">
    <text evidence="2">The sequence shown here is derived from an EMBL/GenBank/DDBJ whole genome shotgun (WGS) entry which is preliminary data.</text>
</comment>
<dbReference type="Proteomes" id="UP000541583">
    <property type="component" value="Unassembled WGS sequence"/>
</dbReference>
<keyword evidence="3" id="KW-1185">Reference proteome</keyword>
<evidence type="ECO:0000313" key="1">
    <source>
        <dbReference type="EMBL" id="MBB6108292.1"/>
    </source>
</evidence>